<keyword evidence="2 3" id="KW-0862">Zinc</keyword>
<feature type="domain" description="LIM zinc-binding" evidence="4">
    <location>
        <begin position="14"/>
        <end position="74"/>
    </location>
</feature>
<name>A0A4P1QYB4_LUPAN</name>
<evidence type="ECO:0000256" key="1">
    <source>
        <dbReference type="ARBA" id="ARBA00022723"/>
    </source>
</evidence>
<evidence type="ECO:0000313" key="5">
    <source>
        <dbReference type="EMBL" id="OIV97632.1"/>
    </source>
</evidence>
<evidence type="ECO:0000256" key="2">
    <source>
        <dbReference type="ARBA" id="ARBA00022833"/>
    </source>
</evidence>
<reference evidence="5 6" key="1">
    <citation type="journal article" date="2017" name="Plant Biotechnol. J.">
        <title>A comprehensive draft genome sequence for lupin (Lupinus angustifolius), an emerging health food: insights into plant-microbe interactions and legume evolution.</title>
        <authorList>
            <person name="Hane J.K."/>
            <person name="Ming Y."/>
            <person name="Kamphuis L.G."/>
            <person name="Nelson M.N."/>
            <person name="Garg G."/>
            <person name="Atkins C.A."/>
            <person name="Bayer P.E."/>
            <person name="Bravo A."/>
            <person name="Bringans S."/>
            <person name="Cannon S."/>
            <person name="Edwards D."/>
            <person name="Foley R."/>
            <person name="Gao L.L."/>
            <person name="Harrison M.J."/>
            <person name="Huang W."/>
            <person name="Hurgobin B."/>
            <person name="Li S."/>
            <person name="Liu C.W."/>
            <person name="McGrath A."/>
            <person name="Morahan G."/>
            <person name="Murray J."/>
            <person name="Weller J."/>
            <person name="Jian J."/>
            <person name="Singh K.B."/>
        </authorList>
    </citation>
    <scope>NUCLEOTIDE SEQUENCE [LARGE SCALE GENOMIC DNA]</scope>
    <source>
        <strain evidence="6">cv. Tanjil</strain>
        <tissue evidence="5">Whole plant</tissue>
    </source>
</reference>
<evidence type="ECO:0000313" key="6">
    <source>
        <dbReference type="Proteomes" id="UP000188354"/>
    </source>
</evidence>
<dbReference type="Gramene" id="OIV97632">
    <property type="protein sequence ID" value="OIV97632"/>
    <property type="gene ID" value="TanjilG_12389"/>
</dbReference>
<dbReference type="Pfam" id="PF12315">
    <property type="entry name" value="DA1-like"/>
    <property type="match status" value="2"/>
</dbReference>
<dbReference type="InterPro" id="IPR001781">
    <property type="entry name" value="Znf_LIM"/>
</dbReference>
<gene>
    <name evidence="5" type="ORF">TanjilG_12389</name>
</gene>
<dbReference type="EMBL" id="CM007374">
    <property type="protein sequence ID" value="OIV97632.1"/>
    <property type="molecule type" value="Genomic_DNA"/>
</dbReference>
<dbReference type="PANTHER" id="PTHR24209:SF29">
    <property type="entry name" value="PROTEIN DA1"/>
    <property type="match status" value="1"/>
</dbReference>
<dbReference type="SUPFAM" id="SSF57716">
    <property type="entry name" value="Glucocorticoid receptor-like (DNA-binding domain)"/>
    <property type="match status" value="1"/>
</dbReference>
<dbReference type="SMART" id="SM00132">
    <property type="entry name" value="LIM"/>
    <property type="match status" value="1"/>
</dbReference>
<dbReference type="Pfam" id="PF00412">
    <property type="entry name" value="LIM"/>
    <property type="match status" value="1"/>
</dbReference>
<dbReference type="STRING" id="3871.A0A4P1QYB4"/>
<evidence type="ECO:0000256" key="3">
    <source>
        <dbReference type="PROSITE-ProRule" id="PRU00125"/>
    </source>
</evidence>
<accession>A0A4P1QYB4</accession>
<dbReference type="PROSITE" id="PS00478">
    <property type="entry name" value="LIM_DOMAIN_1"/>
    <property type="match status" value="1"/>
</dbReference>
<dbReference type="Proteomes" id="UP000188354">
    <property type="component" value="Chromosome LG14"/>
</dbReference>
<dbReference type="CDD" id="cd09396">
    <property type="entry name" value="LIM_DA1"/>
    <property type="match status" value="1"/>
</dbReference>
<dbReference type="AlphaFoldDB" id="A0A4P1QYB4"/>
<dbReference type="GO" id="GO:0046872">
    <property type="term" value="F:metal ion binding"/>
    <property type="evidence" value="ECO:0007669"/>
    <property type="project" value="UniProtKB-KW"/>
</dbReference>
<sequence>MYPPIETHFPTGSRNCAGCNSEIYYGQYLTCFNACWHLQCLLCHACNQPIYDKEFSIFGSYPYRSSCYKDNYLKCDVCMGNVLTNYGGYFGYMTRPFFMQKFCTSHIHDGTPICFSCERMESRERGGYSDLNDGRNLCLECKDSAIMDSKECQNLYIEIQKFYESLHMNLDHKIPLLLVERQELIQVVERINNGNNEIFEPRGICLFSEKVTINTITRGPEFEAGNRASGIRTKPRKLIQRPCGVTAILIVFGLPRLLTGSIIAHEMMHAWLHSDEGYHGLSDEVEEGICQFMAHMWLEAKRPYYEIKLWVFFKFKIEQNTIPAYGDGFRAARRAVYKYDLQQTLQHIRTTGNFPF</sequence>
<organism evidence="5 6">
    <name type="scientific">Lupinus angustifolius</name>
    <name type="common">Narrow-leaved blue lupine</name>
    <dbReference type="NCBI Taxonomy" id="3871"/>
    <lineage>
        <taxon>Eukaryota</taxon>
        <taxon>Viridiplantae</taxon>
        <taxon>Streptophyta</taxon>
        <taxon>Embryophyta</taxon>
        <taxon>Tracheophyta</taxon>
        <taxon>Spermatophyta</taxon>
        <taxon>Magnoliopsida</taxon>
        <taxon>eudicotyledons</taxon>
        <taxon>Gunneridae</taxon>
        <taxon>Pentapetalae</taxon>
        <taxon>rosids</taxon>
        <taxon>fabids</taxon>
        <taxon>Fabales</taxon>
        <taxon>Fabaceae</taxon>
        <taxon>Papilionoideae</taxon>
        <taxon>50 kb inversion clade</taxon>
        <taxon>genistoids sensu lato</taxon>
        <taxon>core genistoids</taxon>
        <taxon>Genisteae</taxon>
        <taxon>Lupinus</taxon>
    </lineage>
</organism>
<proteinExistence type="predicted"/>
<protein>
    <recommendedName>
        <fullName evidence="4">LIM zinc-binding domain-containing protein</fullName>
    </recommendedName>
</protein>
<dbReference type="GO" id="GO:0043130">
    <property type="term" value="F:ubiquitin binding"/>
    <property type="evidence" value="ECO:0007669"/>
    <property type="project" value="TreeGrafter"/>
</dbReference>
<dbReference type="Gene3D" id="2.10.110.10">
    <property type="entry name" value="Cysteine Rich Protein"/>
    <property type="match status" value="1"/>
</dbReference>
<dbReference type="InterPro" id="IPR045218">
    <property type="entry name" value="DA1-like"/>
</dbReference>
<evidence type="ECO:0000259" key="4">
    <source>
        <dbReference type="PROSITE" id="PS50023"/>
    </source>
</evidence>
<keyword evidence="6" id="KW-1185">Reference proteome</keyword>
<keyword evidence="3" id="KW-0440">LIM domain</keyword>
<dbReference type="PROSITE" id="PS50023">
    <property type="entry name" value="LIM_DOMAIN_2"/>
    <property type="match status" value="1"/>
</dbReference>
<dbReference type="PANTHER" id="PTHR24209">
    <property type="entry name" value="PROTEIN DA1-RELATED 2"/>
    <property type="match status" value="1"/>
</dbReference>
<dbReference type="InterPro" id="IPR022087">
    <property type="entry name" value="DA1-like_dom"/>
</dbReference>
<keyword evidence="1 3" id="KW-0479">Metal-binding</keyword>